<dbReference type="PANTHER" id="PTHR10869">
    <property type="entry name" value="PROLYL 4-HYDROXYLASE ALPHA SUBUNIT"/>
    <property type="match status" value="1"/>
</dbReference>
<keyword evidence="5" id="KW-0408">Iron</keyword>
<dbReference type="AlphaFoldDB" id="A0A812L3L0"/>
<dbReference type="OrthoDB" id="439107at2759"/>
<evidence type="ECO:0000313" key="9">
    <source>
        <dbReference type="Proteomes" id="UP000604046"/>
    </source>
</evidence>
<evidence type="ECO:0000256" key="6">
    <source>
        <dbReference type="SAM" id="SignalP"/>
    </source>
</evidence>
<dbReference type="GO" id="GO:0031418">
    <property type="term" value="F:L-ascorbic acid binding"/>
    <property type="evidence" value="ECO:0007669"/>
    <property type="project" value="InterPro"/>
</dbReference>
<accession>A0A812L3L0</accession>
<gene>
    <name evidence="8" type="primary">dpy-18</name>
    <name evidence="8" type="ORF">SNAT2548_LOCUS10346</name>
</gene>
<dbReference type="InterPro" id="IPR045054">
    <property type="entry name" value="P4HA-like"/>
</dbReference>
<keyword evidence="3" id="KW-0223">Dioxygenase</keyword>
<sequence>MRSLSFLARLLAAAAANDLTRGLAALGSAAENCATRAGAAGLDFARCVQDAASYPNFLLPRPLFDEALRNASCRLPGASRALRRHTLDISAGGSDCSEQARRLDVEVFREHPPVALIKGFAPNATCARLLLVAGGLDSLSPAVARGVAGGFYRRSSSKNVANHELDAHPALQSLRAEMFLAAKQLTGYSLNSTSPEPLNIAAYRNPGDEYRPHCDGRCSGDRHRPGERVATSILYCQVPTEGGHTTFTHDALKIAPSEGDLLVFGYLIGQTMARGEAEHSACPVLAGGKWIATQWYAEENG</sequence>
<evidence type="ECO:0000256" key="3">
    <source>
        <dbReference type="ARBA" id="ARBA00022964"/>
    </source>
</evidence>
<keyword evidence="4" id="KW-0560">Oxidoreductase</keyword>
<dbReference type="InterPro" id="IPR006620">
    <property type="entry name" value="Pro_4_hyd_alph"/>
</dbReference>
<name>A0A812L3L0_9DINO</name>
<dbReference type="GO" id="GO:0016705">
    <property type="term" value="F:oxidoreductase activity, acting on paired donors, with incorporation or reduction of molecular oxygen"/>
    <property type="evidence" value="ECO:0007669"/>
    <property type="project" value="InterPro"/>
</dbReference>
<keyword evidence="9" id="KW-1185">Reference proteome</keyword>
<proteinExistence type="predicted"/>
<comment type="caution">
    <text evidence="8">The sequence shown here is derived from an EMBL/GenBank/DDBJ whole genome shotgun (WGS) entry which is preliminary data.</text>
</comment>
<keyword evidence="6" id="KW-0732">Signal</keyword>
<dbReference type="Gene3D" id="2.60.120.620">
    <property type="entry name" value="q2cbj1_9rhob like domain"/>
    <property type="match status" value="1"/>
</dbReference>
<dbReference type="InterPro" id="IPR005123">
    <property type="entry name" value="Oxoglu/Fe-dep_dioxygenase_dom"/>
</dbReference>
<dbReference type="GO" id="GO:0005506">
    <property type="term" value="F:iron ion binding"/>
    <property type="evidence" value="ECO:0007669"/>
    <property type="project" value="InterPro"/>
</dbReference>
<reference evidence="8" key="1">
    <citation type="submission" date="2021-02" db="EMBL/GenBank/DDBJ databases">
        <authorList>
            <person name="Dougan E. K."/>
            <person name="Rhodes N."/>
            <person name="Thang M."/>
            <person name="Chan C."/>
        </authorList>
    </citation>
    <scope>NUCLEOTIDE SEQUENCE</scope>
</reference>
<feature type="signal peptide" evidence="6">
    <location>
        <begin position="1"/>
        <end position="16"/>
    </location>
</feature>
<evidence type="ECO:0000256" key="2">
    <source>
        <dbReference type="ARBA" id="ARBA00022723"/>
    </source>
</evidence>
<dbReference type="PANTHER" id="PTHR10869:SF246">
    <property type="entry name" value="TRANSMEMBRANE PROLYL 4-HYDROXYLASE"/>
    <property type="match status" value="1"/>
</dbReference>
<evidence type="ECO:0000256" key="1">
    <source>
        <dbReference type="ARBA" id="ARBA00001961"/>
    </source>
</evidence>
<dbReference type="EMBL" id="CAJNDS010000854">
    <property type="protein sequence ID" value="CAE7237595.1"/>
    <property type="molecule type" value="Genomic_DNA"/>
</dbReference>
<organism evidence="8 9">
    <name type="scientific">Symbiodinium natans</name>
    <dbReference type="NCBI Taxonomy" id="878477"/>
    <lineage>
        <taxon>Eukaryota</taxon>
        <taxon>Sar</taxon>
        <taxon>Alveolata</taxon>
        <taxon>Dinophyceae</taxon>
        <taxon>Suessiales</taxon>
        <taxon>Symbiodiniaceae</taxon>
        <taxon>Symbiodinium</taxon>
    </lineage>
</organism>
<evidence type="ECO:0000256" key="5">
    <source>
        <dbReference type="ARBA" id="ARBA00023004"/>
    </source>
</evidence>
<dbReference type="Proteomes" id="UP000604046">
    <property type="component" value="Unassembled WGS sequence"/>
</dbReference>
<keyword evidence="2" id="KW-0479">Metal-binding</keyword>
<dbReference type="PROSITE" id="PS51471">
    <property type="entry name" value="FE2OG_OXY"/>
    <property type="match status" value="1"/>
</dbReference>
<dbReference type="InterPro" id="IPR044862">
    <property type="entry name" value="Pro_4_hyd_alph_FE2OG_OXY"/>
</dbReference>
<evidence type="ECO:0000256" key="4">
    <source>
        <dbReference type="ARBA" id="ARBA00023002"/>
    </source>
</evidence>
<feature type="chain" id="PRO_5032871555" evidence="6">
    <location>
        <begin position="17"/>
        <end position="301"/>
    </location>
</feature>
<evidence type="ECO:0000313" key="8">
    <source>
        <dbReference type="EMBL" id="CAE7237595.1"/>
    </source>
</evidence>
<evidence type="ECO:0000259" key="7">
    <source>
        <dbReference type="PROSITE" id="PS51471"/>
    </source>
</evidence>
<comment type="cofactor">
    <cofactor evidence="1">
        <name>L-ascorbate</name>
        <dbReference type="ChEBI" id="CHEBI:38290"/>
    </cofactor>
</comment>
<dbReference type="SMART" id="SM00702">
    <property type="entry name" value="P4Hc"/>
    <property type="match status" value="1"/>
</dbReference>
<feature type="domain" description="Fe2OG dioxygenase" evidence="7">
    <location>
        <begin position="193"/>
        <end position="298"/>
    </location>
</feature>
<protein>
    <submittedName>
        <fullName evidence="8">Dpy-18 protein</fullName>
    </submittedName>
</protein>
<dbReference type="Pfam" id="PF13640">
    <property type="entry name" value="2OG-FeII_Oxy_3"/>
    <property type="match status" value="1"/>
</dbReference>
<dbReference type="GO" id="GO:0051213">
    <property type="term" value="F:dioxygenase activity"/>
    <property type="evidence" value="ECO:0007669"/>
    <property type="project" value="UniProtKB-KW"/>
</dbReference>